<proteinExistence type="predicted"/>
<protein>
    <submittedName>
        <fullName evidence="1">Coenzyme PQQ synthesis protein D (PqqD)</fullName>
    </submittedName>
</protein>
<gene>
    <name evidence="1" type="ORF">SAMN02745973_01692</name>
</gene>
<sequence>MNKKIKKGDNFLKLIPKKNLKYQWIEKEDGRIQIIIPRDKILDKIVRKIFKTPESFKIDLDKIGSFIFKNIDGKNNIEKIAELLKKQFGQEVEPLYKRLITYINILRNNKFITLERREK</sequence>
<keyword evidence="2" id="KW-1185">Reference proteome</keyword>
<evidence type="ECO:0000313" key="1">
    <source>
        <dbReference type="EMBL" id="SJZ78923.1"/>
    </source>
</evidence>
<evidence type="ECO:0000313" key="2">
    <source>
        <dbReference type="Proteomes" id="UP000196365"/>
    </source>
</evidence>
<dbReference type="Proteomes" id="UP000196365">
    <property type="component" value="Unassembled WGS sequence"/>
</dbReference>
<reference evidence="1 2" key="1">
    <citation type="submission" date="2017-02" db="EMBL/GenBank/DDBJ databases">
        <authorList>
            <person name="Peterson S.W."/>
        </authorList>
    </citation>
    <scope>NUCLEOTIDE SEQUENCE [LARGE SCALE GENOMIC DNA]</scope>
    <source>
        <strain evidence="1 2">DSM 15102</strain>
    </source>
</reference>
<dbReference type="Pfam" id="PF05402">
    <property type="entry name" value="PqqD"/>
    <property type="match status" value="1"/>
</dbReference>
<dbReference type="Gene3D" id="1.10.10.1150">
    <property type="entry name" value="Coenzyme PQQ synthesis protein D (PqqD)"/>
    <property type="match status" value="1"/>
</dbReference>
<dbReference type="InterPro" id="IPR008792">
    <property type="entry name" value="PQQD"/>
</dbReference>
<dbReference type="RefSeq" id="WP_087679084.1">
    <property type="nucleotide sequence ID" value="NZ_FUWV01000011.1"/>
</dbReference>
<organism evidence="1 2">
    <name type="scientific">Garciella nitratireducens DSM 15102</name>
    <dbReference type="NCBI Taxonomy" id="1121911"/>
    <lineage>
        <taxon>Bacteria</taxon>
        <taxon>Bacillati</taxon>
        <taxon>Bacillota</taxon>
        <taxon>Clostridia</taxon>
        <taxon>Eubacteriales</taxon>
        <taxon>Eubacteriaceae</taxon>
        <taxon>Garciella</taxon>
    </lineage>
</organism>
<name>A0A1T4NIH0_9FIRM</name>
<dbReference type="OrthoDB" id="308521at2"/>
<dbReference type="InterPro" id="IPR041881">
    <property type="entry name" value="PqqD_sf"/>
</dbReference>
<dbReference type="AlphaFoldDB" id="A0A1T4NIH0"/>
<accession>A0A1T4NIH0</accession>
<dbReference type="EMBL" id="FUWV01000011">
    <property type="protein sequence ID" value="SJZ78923.1"/>
    <property type="molecule type" value="Genomic_DNA"/>
</dbReference>